<keyword evidence="2" id="KW-1185">Reference proteome</keyword>
<organism evidence="1 2">
    <name type="scientific">Staphylococcus marylandisciuri</name>
    <dbReference type="NCBI Taxonomy" id="2981529"/>
    <lineage>
        <taxon>Bacteria</taxon>
        <taxon>Bacillati</taxon>
        <taxon>Bacillota</taxon>
        <taxon>Bacilli</taxon>
        <taxon>Bacillales</taxon>
        <taxon>Staphylococcaceae</taxon>
        <taxon>Staphylococcus</taxon>
    </lineage>
</organism>
<proteinExistence type="predicted"/>
<sequence length="217" mass="26288">MAITLSVNPALKRLYDTQELQKEVYREVEQQLKDKDYEKVESQTRAALLYVKTRLYNYYKRHEIWGQRNNETNEIYQLSPYQLYEAMEDEDENIELEALDLIEQRSEMYFNVGIGWLSIINKLFPYLGLRFDLEPFDAQLFKRFEEEAKRVMTYLFQKEPWLFDKVKSKHFRQNYLDHIIKEAFIGAHQFYRFQSICGQMAETFIESKRHSRTEPAS</sequence>
<accession>A0ABT2QSH2</accession>
<gene>
    <name evidence="1" type="ORF">N9R04_09645</name>
</gene>
<evidence type="ECO:0000313" key="2">
    <source>
        <dbReference type="Proteomes" id="UP001209553"/>
    </source>
</evidence>
<dbReference type="Proteomes" id="UP001209553">
    <property type="component" value="Unassembled WGS sequence"/>
</dbReference>
<name>A0ABT2QSH2_9STAP</name>
<dbReference type="EMBL" id="JAOPKZ010000017">
    <property type="protein sequence ID" value="MCU5746940.1"/>
    <property type="molecule type" value="Genomic_DNA"/>
</dbReference>
<protein>
    <submittedName>
        <fullName evidence="1">Uncharacterized protein</fullName>
    </submittedName>
</protein>
<dbReference type="RefSeq" id="WP_262856638.1">
    <property type="nucleotide sequence ID" value="NZ_JAOPKZ010000017.1"/>
</dbReference>
<comment type="caution">
    <text evidence="1">The sequence shown here is derived from an EMBL/GenBank/DDBJ whole genome shotgun (WGS) entry which is preliminary data.</text>
</comment>
<evidence type="ECO:0000313" key="1">
    <source>
        <dbReference type="EMBL" id="MCU5746940.1"/>
    </source>
</evidence>
<reference evidence="1 2" key="1">
    <citation type="journal article" date="2023" name="Int. J. Syst. Evol. Microbiol.">
        <title>Streptococcus sciuri sp. nov., Staphylococcus marylandisciuri sp. nov. and Staphylococcus americanisciuri sp. nov., isolated from faeces of eastern grey squirrel (Sciurus carolinensis).</title>
        <authorList>
            <person name="Volokhov D.V."/>
            <person name="Zagorodnyaya T.A."/>
            <person name="Furtak V.A."/>
            <person name="Nattanmai G."/>
            <person name="Randall L."/>
            <person name="Jose S."/>
            <person name="Gao Y."/>
            <person name="Eisenberg T."/>
            <person name="Delmonte P."/>
            <person name="Blom J."/>
            <person name="Mitchell K.K."/>
        </authorList>
    </citation>
    <scope>NUCLEOTIDE SEQUENCE [LARGE SCALE GENOMIC DNA]</scope>
    <source>
        <strain evidence="1 2">SQ8-PEA</strain>
    </source>
</reference>